<dbReference type="SFLD" id="SFLDG00358">
    <property type="entry name" value="Main_(cytGST)"/>
    <property type="match status" value="1"/>
</dbReference>
<dbReference type="Proteomes" id="UP000029444">
    <property type="component" value="Unassembled WGS sequence"/>
</dbReference>
<feature type="domain" description="GST N-terminal" evidence="1">
    <location>
        <begin position="1"/>
        <end position="79"/>
    </location>
</feature>
<dbReference type="CDD" id="cd00299">
    <property type="entry name" value="GST_C_family"/>
    <property type="match status" value="1"/>
</dbReference>
<dbReference type="PATRIC" id="fig|1177154.3.peg.350"/>
<dbReference type="OrthoDB" id="9782992at2"/>
<dbReference type="PANTHER" id="PTHR42673:SF21">
    <property type="entry name" value="GLUTATHIONE S-TRANSFERASE YFCF"/>
    <property type="match status" value="1"/>
</dbReference>
<dbReference type="InterPro" id="IPR004045">
    <property type="entry name" value="Glutathione_S-Trfase_N"/>
</dbReference>
<dbReference type="InterPro" id="IPR036282">
    <property type="entry name" value="Glutathione-S-Trfase_C_sf"/>
</dbReference>
<sequence length="219" mass="24499">MTIKLYGAALSPFVRKTRVALALKGIEFESVHVDPSNFPDGYEKISPMKRIPALEVDGQYLPDSAAICAWAEKINPEPALYPTDAMALGRTIWLERFVDYDLAMRCTFAVFRNRIVMRLMGKECDEEKVQHALQQTIPPLFTYLNNELDGREFLVGDSMTIADIALASQLVNFRHGGESLDANLYPHLAAHTQRMHALAPFAKSIEKESGFVQKVLGGQ</sequence>
<dbReference type="Pfam" id="PF14497">
    <property type="entry name" value="GST_C_3"/>
    <property type="match status" value="1"/>
</dbReference>
<dbReference type="RefSeq" id="WP_035229781.1">
    <property type="nucleotide sequence ID" value="NZ_ARXV01000001.1"/>
</dbReference>
<dbReference type="InterPro" id="IPR004046">
    <property type="entry name" value="GST_C"/>
</dbReference>
<dbReference type="PANTHER" id="PTHR42673">
    <property type="entry name" value="MALEYLACETOACETATE ISOMERASE"/>
    <property type="match status" value="1"/>
</dbReference>
<name>A0A095SQS5_9GAMM</name>
<dbReference type="SUPFAM" id="SSF47616">
    <property type="entry name" value="GST C-terminal domain-like"/>
    <property type="match status" value="1"/>
</dbReference>
<dbReference type="AlphaFoldDB" id="A0A095SQS5"/>
<dbReference type="GO" id="GO:0004364">
    <property type="term" value="F:glutathione transferase activity"/>
    <property type="evidence" value="ECO:0007669"/>
    <property type="project" value="TreeGrafter"/>
</dbReference>
<gene>
    <name evidence="3" type="ORF">Y5S_00346</name>
</gene>
<dbReference type="GO" id="GO:0006749">
    <property type="term" value="P:glutathione metabolic process"/>
    <property type="evidence" value="ECO:0007669"/>
    <property type="project" value="TreeGrafter"/>
</dbReference>
<organism evidence="3 4">
    <name type="scientific">Alcanivorax nanhaiticus</name>
    <dbReference type="NCBI Taxonomy" id="1177154"/>
    <lineage>
        <taxon>Bacteria</taxon>
        <taxon>Pseudomonadati</taxon>
        <taxon>Pseudomonadota</taxon>
        <taxon>Gammaproteobacteria</taxon>
        <taxon>Oceanospirillales</taxon>
        <taxon>Alcanivoracaceae</taxon>
        <taxon>Alcanivorax</taxon>
    </lineage>
</organism>
<evidence type="ECO:0000259" key="1">
    <source>
        <dbReference type="PROSITE" id="PS50404"/>
    </source>
</evidence>
<dbReference type="Gene3D" id="1.20.1050.10">
    <property type="match status" value="1"/>
</dbReference>
<dbReference type="Pfam" id="PF13417">
    <property type="entry name" value="GST_N_3"/>
    <property type="match status" value="1"/>
</dbReference>
<dbReference type="GO" id="GO:0016034">
    <property type="term" value="F:maleylacetoacetate isomerase activity"/>
    <property type="evidence" value="ECO:0007669"/>
    <property type="project" value="TreeGrafter"/>
</dbReference>
<dbReference type="InterPro" id="IPR040079">
    <property type="entry name" value="Glutathione_S-Trfase"/>
</dbReference>
<keyword evidence="3" id="KW-0808">Transferase</keyword>
<dbReference type="InterPro" id="IPR036249">
    <property type="entry name" value="Thioredoxin-like_sf"/>
</dbReference>
<dbReference type="CDD" id="cd00570">
    <property type="entry name" value="GST_N_family"/>
    <property type="match status" value="1"/>
</dbReference>
<dbReference type="eggNOG" id="COG0625">
    <property type="taxonomic scope" value="Bacteria"/>
</dbReference>
<dbReference type="GO" id="GO:0006559">
    <property type="term" value="P:L-phenylalanine catabolic process"/>
    <property type="evidence" value="ECO:0007669"/>
    <property type="project" value="TreeGrafter"/>
</dbReference>
<evidence type="ECO:0000313" key="3">
    <source>
        <dbReference type="EMBL" id="KGD66679.1"/>
    </source>
</evidence>
<dbReference type="InterPro" id="IPR010987">
    <property type="entry name" value="Glutathione-S-Trfase_C-like"/>
</dbReference>
<evidence type="ECO:0000259" key="2">
    <source>
        <dbReference type="PROSITE" id="PS50405"/>
    </source>
</evidence>
<dbReference type="SFLD" id="SFLDS00019">
    <property type="entry name" value="Glutathione_Transferase_(cytos"/>
    <property type="match status" value="1"/>
</dbReference>
<dbReference type="Gene3D" id="3.40.30.10">
    <property type="entry name" value="Glutaredoxin"/>
    <property type="match status" value="1"/>
</dbReference>
<accession>A0A095SQS5</accession>
<dbReference type="PROSITE" id="PS50404">
    <property type="entry name" value="GST_NTER"/>
    <property type="match status" value="1"/>
</dbReference>
<dbReference type="STRING" id="1177154.Y5S_00346"/>
<protein>
    <submittedName>
        <fullName evidence="3">Transferase</fullName>
    </submittedName>
</protein>
<dbReference type="SUPFAM" id="SSF52833">
    <property type="entry name" value="Thioredoxin-like"/>
    <property type="match status" value="1"/>
</dbReference>
<reference evidence="3 4" key="1">
    <citation type="submission" date="2012-09" db="EMBL/GenBank/DDBJ databases">
        <title>Genome Sequence of alkane-degrading Bacterium Alcanivorax sp. 19-m-6.</title>
        <authorList>
            <person name="Lai Q."/>
            <person name="Shao Z."/>
        </authorList>
    </citation>
    <scope>NUCLEOTIDE SEQUENCE [LARGE SCALE GENOMIC DNA]</scope>
    <source>
        <strain evidence="3 4">19-m-6</strain>
    </source>
</reference>
<feature type="domain" description="GST C-terminal" evidence="2">
    <location>
        <begin position="84"/>
        <end position="216"/>
    </location>
</feature>
<dbReference type="EMBL" id="ARXV01000001">
    <property type="protein sequence ID" value="KGD66679.1"/>
    <property type="molecule type" value="Genomic_DNA"/>
</dbReference>
<dbReference type="PROSITE" id="PS50405">
    <property type="entry name" value="GST_CTER"/>
    <property type="match status" value="1"/>
</dbReference>
<keyword evidence="4" id="KW-1185">Reference proteome</keyword>
<comment type="caution">
    <text evidence="3">The sequence shown here is derived from an EMBL/GenBank/DDBJ whole genome shotgun (WGS) entry which is preliminary data.</text>
</comment>
<proteinExistence type="predicted"/>
<evidence type="ECO:0000313" key="4">
    <source>
        <dbReference type="Proteomes" id="UP000029444"/>
    </source>
</evidence>